<keyword evidence="1" id="KW-0663">Pyridoxal phosphate</keyword>
<dbReference type="EMBL" id="GL832963">
    <property type="protein sequence ID" value="EGD83399.1"/>
    <property type="molecule type" value="Genomic_DNA"/>
</dbReference>
<dbReference type="GO" id="GO:0008483">
    <property type="term" value="F:transaminase activity"/>
    <property type="evidence" value="ECO:0007669"/>
    <property type="project" value="TreeGrafter"/>
</dbReference>
<reference evidence="3" key="1">
    <citation type="submission" date="2009-08" db="EMBL/GenBank/DDBJ databases">
        <title>Annotation of Salpingoeca rosetta.</title>
        <authorList>
            <consortium name="The Broad Institute Genome Sequencing Platform"/>
            <person name="Russ C."/>
            <person name="Cuomo C."/>
            <person name="Burger G."/>
            <person name="Gray M.W."/>
            <person name="Holland P.W.H."/>
            <person name="King N."/>
            <person name="Lang F.B.F."/>
            <person name="Roger A.J."/>
            <person name="Ruiz-Trillo I."/>
            <person name="Young S.K."/>
            <person name="Zeng Q."/>
            <person name="Gargeya S."/>
            <person name="Alvarado L."/>
            <person name="Berlin A."/>
            <person name="Chapman S.B."/>
            <person name="Chen Z."/>
            <person name="Freedman E."/>
            <person name="Gellesch M."/>
            <person name="Goldberg J."/>
            <person name="Griggs A."/>
            <person name="Gujja S."/>
            <person name="Heilman E."/>
            <person name="Heiman D."/>
            <person name="Howarth C."/>
            <person name="Mehta T."/>
            <person name="Neiman D."/>
            <person name="Pearson M."/>
            <person name="Roberts A."/>
            <person name="Saif S."/>
            <person name="Shea T."/>
            <person name="Shenoy N."/>
            <person name="Sisk P."/>
            <person name="Stolte C."/>
            <person name="Sykes S."/>
            <person name="White J."/>
            <person name="Yandava C."/>
            <person name="Haas B."/>
            <person name="Nusbaum C."/>
            <person name="Birren B."/>
        </authorList>
    </citation>
    <scope>NUCLEOTIDE SEQUENCE [LARGE SCALE GENOMIC DNA]</scope>
    <source>
        <strain evidence="3">ATCC 50818</strain>
    </source>
</reference>
<dbReference type="KEGG" id="sre:PTSG_04007"/>
<evidence type="ECO:0000313" key="4">
    <source>
        <dbReference type="Proteomes" id="UP000007799"/>
    </source>
</evidence>
<dbReference type="STRING" id="946362.F2U7I2"/>
<dbReference type="Gene3D" id="3.90.1150.10">
    <property type="entry name" value="Aspartate Aminotransferase, domain 1"/>
    <property type="match status" value="1"/>
</dbReference>
<proteinExistence type="predicted"/>
<dbReference type="OrthoDB" id="691673at2759"/>
<protein>
    <recommendedName>
        <fullName evidence="2">Aminotransferase class I/classII large domain-containing protein</fullName>
    </recommendedName>
</protein>
<dbReference type="PANTHER" id="PTHR43795">
    <property type="entry name" value="BIFUNCTIONAL ASPARTATE AMINOTRANSFERASE AND GLUTAMATE/ASPARTATE-PREPHENATE AMINOTRANSFERASE-RELATED"/>
    <property type="match status" value="1"/>
</dbReference>
<dbReference type="InterPro" id="IPR015424">
    <property type="entry name" value="PyrdxlP-dep_Trfase"/>
</dbReference>
<dbReference type="InterPro" id="IPR050478">
    <property type="entry name" value="Ethylene_sulfur-biosynth"/>
</dbReference>
<dbReference type="Gene3D" id="3.40.640.10">
    <property type="entry name" value="Type I PLP-dependent aspartate aminotransferase-like (Major domain)"/>
    <property type="match status" value="1"/>
</dbReference>
<dbReference type="InterPro" id="IPR015421">
    <property type="entry name" value="PyrdxlP-dep_Trfase_major"/>
</dbReference>
<dbReference type="GeneID" id="16075482"/>
<dbReference type="AlphaFoldDB" id="F2U7I2"/>
<dbReference type="InterPro" id="IPR015422">
    <property type="entry name" value="PyrdxlP-dep_Trfase_small"/>
</dbReference>
<dbReference type="SUPFAM" id="SSF53383">
    <property type="entry name" value="PLP-dependent transferases"/>
    <property type="match status" value="1"/>
</dbReference>
<organism evidence="4">
    <name type="scientific">Salpingoeca rosetta (strain ATCC 50818 / BSB-021)</name>
    <dbReference type="NCBI Taxonomy" id="946362"/>
    <lineage>
        <taxon>Eukaryota</taxon>
        <taxon>Choanoflagellata</taxon>
        <taxon>Craspedida</taxon>
        <taxon>Salpingoecidae</taxon>
        <taxon>Salpingoeca</taxon>
    </lineage>
</organism>
<accession>F2U7I2</accession>
<dbReference type="Pfam" id="PF00155">
    <property type="entry name" value="Aminotran_1_2"/>
    <property type="match status" value="1"/>
</dbReference>
<evidence type="ECO:0000256" key="1">
    <source>
        <dbReference type="ARBA" id="ARBA00022898"/>
    </source>
</evidence>
<dbReference type="OMA" id="FRICVSA"/>
<dbReference type="PANTHER" id="PTHR43795:SF39">
    <property type="entry name" value="AMINOTRANSFERASE CLASS I_CLASSII DOMAIN-CONTAINING PROTEIN"/>
    <property type="match status" value="1"/>
</dbReference>
<gene>
    <name evidence="3" type="ORF">PTSG_04007</name>
</gene>
<dbReference type="PRINTS" id="PR00753">
    <property type="entry name" value="ACCSYNTHASE"/>
</dbReference>
<dbReference type="GO" id="GO:0030170">
    <property type="term" value="F:pyridoxal phosphate binding"/>
    <property type="evidence" value="ECO:0007669"/>
    <property type="project" value="InterPro"/>
</dbReference>
<sequence length="259" mass="29381">MKLDMATVEECYQECIAEGAKAPVFIYTNPHNPSGTIFCAKQTEALVSWCLAKQVHLISDEIYAMSIFTTAKVEFTSVFDIAHGAKRQGAEDLIHIMWGGSKDLGLNGFRIGVLLTRNQELKKCLRGLAYGFSTPAEMQEMTAAVIEDEHFFTRFLEANAQRLTDTYSKVVAKLRDHGVKDIAVADGAMFVYFKMPGEELSLEEERFLWQRLVRENRVMVLPGLVFEDARRGWFRICVSANPLEDTLEAVDRIFKHPHH</sequence>
<name>F2U7I2_SALR5</name>
<dbReference type="InterPro" id="IPR004839">
    <property type="entry name" value="Aminotransferase_I/II_large"/>
</dbReference>
<keyword evidence="4" id="KW-1185">Reference proteome</keyword>
<evidence type="ECO:0000259" key="2">
    <source>
        <dbReference type="Pfam" id="PF00155"/>
    </source>
</evidence>
<dbReference type="RefSeq" id="XP_004994903.1">
    <property type="nucleotide sequence ID" value="XM_004994846.1"/>
</dbReference>
<dbReference type="GO" id="GO:0006520">
    <property type="term" value="P:amino acid metabolic process"/>
    <property type="evidence" value="ECO:0007669"/>
    <property type="project" value="TreeGrafter"/>
</dbReference>
<dbReference type="eggNOG" id="KOG0256">
    <property type="taxonomic scope" value="Eukaryota"/>
</dbReference>
<feature type="domain" description="Aminotransferase class I/classII large" evidence="2">
    <location>
        <begin position="2"/>
        <end position="253"/>
    </location>
</feature>
<evidence type="ECO:0000313" key="3">
    <source>
        <dbReference type="EMBL" id="EGD83399.1"/>
    </source>
</evidence>
<dbReference type="InParanoid" id="F2U7I2"/>
<dbReference type="Proteomes" id="UP000007799">
    <property type="component" value="Unassembled WGS sequence"/>
</dbReference>
<dbReference type="CDD" id="cd00609">
    <property type="entry name" value="AAT_like"/>
    <property type="match status" value="1"/>
</dbReference>